<evidence type="ECO:0000256" key="1">
    <source>
        <dbReference type="ARBA" id="ARBA00004123"/>
    </source>
</evidence>
<dbReference type="GO" id="GO:0005634">
    <property type="term" value="C:nucleus"/>
    <property type="evidence" value="ECO:0007669"/>
    <property type="project" value="UniProtKB-SubCell"/>
</dbReference>
<dbReference type="Pfam" id="PF03638">
    <property type="entry name" value="TCR"/>
    <property type="match status" value="2"/>
</dbReference>
<dbReference type="PANTHER" id="PTHR46159">
    <property type="entry name" value="PROTEIN TESMIN/TSO1-LIKE CXC 2"/>
    <property type="match status" value="1"/>
</dbReference>
<feature type="region of interest" description="Disordered" evidence="4">
    <location>
        <begin position="946"/>
        <end position="966"/>
    </location>
</feature>
<dbReference type="AlphaFoldDB" id="A0A8T2Q785"/>
<dbReference type="GO" id="GO:0003700">
    <property type="term" value="F:DNA-binding transcription factor activity"/>
    <property type="evidence" value="ECO:0007669"/>
    <property type="project" value="InterPro"/>
</dbReference>
<keyword evidence="7" id="KW-1185">Reference proteome</keyword>
<dbReference type="SMART" id="SM01114">
    <property type="entry name" value="CXC"/>
    <property type="match status" value="2"/>
</dbReference>
<evidence type="ECO:0000256" key="2">
    <source>
        <dbReference type="ARBA" id="ARBA00007267"/>
    </source>
</evidence>
<dbReference type="PROSITE" id="PS51634">
    <property type="entry name" value="CRC"/>
    <property type="match status" value="1"/>
</dbReference>
<dbReference type="PANTHER" id="PTHR46159:SF6">
    <property type="entry name" value="OS12G0605300 PROTEIN"/>
    <property type="match status" value="1"/>
</dbReference>
<accession>A0A8T2Q785</accession>
<evidence type="ECO:0000259" key="5">
    <source>
        <dbReference type="PROSITE" id="PS51634"/>
    </source>
</evidence>
<feature type="domain" description="CRC" evidence="5">
    <location>
        <begin position="566"/>
        <end position="691"/>
    </location>
</feature>
<reference evidence="6" key="1">
    <citation type="submission" date="2021-08" db="EMBL/GenBank/DDBJ databases">
        <title>WGS assembly of Ceratopteris richardii.</title>
        <authorList>
            <person name="Marchant D.B."/>
            <person name="Chen G."/>
            <person name="Jenkins J."/>
            <person name="Shu S."/>
            <person name="Leebens-Mack J."/>
            <person name="Grimwood J."/>
            <person name="Schmutz J."/>
            <person name="Soltis P."/>
            <person name="Soltis D."/>
            <person name="Chen Z.-H."/>
        </authorList>
    </citation>
    <scope>NUCLEOTIDE SEQUENCE</scope>
    <source>
        <strain evidence="6">Whitten #5841</strain>
        <tissue evidence="6">Leaf</tissue>
    </source>
</reference>
<evidence type="ECO:0000256" key="4">
    <source>
        <dbReference type="SAM" id="MobiDB-lite"/>
    </source>
</evidence>
<proteinExistence type="inferred from homology"/>
<evidence type="ECO:0000313" key="7">
    <source>
        <dbReference type="Proteomes" id="UP000825935"/>
    </source>
</evidence>
<dbReference type="InterPro" id="IPR044522">
    <property type="entry name" value="TSO1-like"/>
</dbReference>
<feature type="compositionally biased region" description="Polar residues" evidence="4">
    <location>
        <begin position="946"/>
        <end position="959"/>
    </location>
</feature>
<comment type="similarity">
    <text evidence="2">Belongs to the lin-54 family.</text>
</comment>
<comment type="caution">
    <text evidence="6">The sequence shown here is derived from an EMBL/GenBank/DDBJ whole genome shotgun (WGS) entry which is preliminary data.</text>
</comment>
<dbReference type="InterPro" id="IPR033467">
    <property type="entry name" value="Tesmin/TSO1-like_CXC"/>
</dbReference>
<dbReference type="EMBL" id="CM035442">
    <property type="protein sequence ID" value="KAH7279490.1"/>
    <property type="molecule type" value="Genomic_DNA"/>
</dbReference>
<gene>
    <name evidence="6" type="ORF">KP509_37G022000</name>
</gene>
<evidence type="ECO:0000256" key="3">
    <source>
        <dbReference type="ARBA" id="ARBA00023242"/>
    </source>
</evidence>
<evidence type="ECO:0000313" key="6">
    <source>
        <dbReference type="EMBL" id="KAH7279490.1"/>
    </source>
</evidence>
<dbReference type="OrthoDB" id="6283463at2759"/>
<comment type="subcellular location">
    <subcellularLocation>
        <location evidence="1">Nucleus</location>
    </subcellularLocation>
</comment>
<sequence length="993" mass="108837">MHMESPERHSIPASIGGQESPLFSFLNALSPIKPIKSVHASYVLSGFNFPSPPQVFVTPKIPVKTASKGHNLKSEQTYAGNLHNSSKDCSLLAQVEGCSMQMQGYDQSSQMFGTTKHEEDQSEHLEAEIAVACSSSTSSVCNFEDGSARAEKIIGAVNLQSSTSFHTFGIGATIVPTDGVCQHLDVDKVGEKSSTVCSSNISWCNQLHETLALVQSSPCSRPCKETIEISENDANVALVFSKVPDISNPLNETPEKWQGETSSLFSGVSFQDMVAGYKDPMNFMECGDTETDGPQKKSFRRRCLDFRISDGPVPLNSNLCSISQNMSYSSTPSMLMMTSSKHTSADSDLTGNSDLKKTSLSYHLKETGGVPPELDHQPYGLCPPSGNVTMSANMPCGIGLHLNSLTCGAPLYQSLRGENKDNEYPPMKMATEFAVASEVLSTSSSTVLRTRLQVTAINDMQKEAGIKGRMIISPTEEMNRDSCRSLPGNQKELGAYTDFSSTENSHLSGHVLYGVVEEVSKTLNHETIPAATPSCQMNINDGHDVVFRSMKKTRKRLSASDSSETGYKRCNCKKSKCLKLYCECFAAGLFCSDSCSCHDCYNKPDFEETILETRQQIESRNPLAFAPRVVQGVSQSPINGEKFSDFTPTARHKKGCSCKKSKCLKKYCECYQAGVGCSESCRCESCQNLYGRKEEVNWMAFSMDFIEQLVQYPQRLNQLSKQQNEYHVQKMWEFSNRLTTPQFDKVPMHACNIISQHKSVNMHWMTNSRSPSNEIQSPDLQPPKYNSVKSGKVNQNTGVPTRSHIHLSSLPVLKHGISKSCQLSSEELGTISHATPLAHASESRTISASIFCSLDSAQTTYAPQCNCQGPQTLSAFHEHSSLSCTFATGSRQSFEGFEGDNVTSAISSGLHGIVVDTPCEDSSLLHKKSSMLLEDETFPEIFSPQHGHSASFSLHPNSPKQKRVSPPHFVGLQISSQPSPALRNGQKFTLQSV</sequence>
<organism evidence="6 7">
    <name type="scientific">Ceratopteris richardii</name>
    <name type="common">Triangle waterfern</name>
    <dbReference type="NCBI Taxonomy" id="49495"/>
    <lineage>
        <taxon>Eukaryota</taxon>
        <taxon>Viridiplantae</taxon>
        <taxon>Streptophyta</taxon>
        <taxon>Embryophyta</taxon>
        <taxon>Tracheophyta</taxon>
        <taxon>Polypodiopsida</taxon>
        <taxon>Polypodiidae</taxon>
        <taxon>Polypodiales</taxon>
        <taxon>Pteridineae</taxon>
        <taxon>Pteridaceae</taxon>
        <taxon>Parkerioideae</taxon>
        <taxon>Ceratopteris</taxon>
    </lineage>
</organism>
<dbReference type="InterPro" id="IPR005172">
    <property type="entry name" value="CRC"/>
</dbReference>
<protein>
    <recommendedName>
        <fullName evidence="5">CRC domain-containing protein</fullName>
    </recommendedName>
</protein>
<name>A0A8T2Q785_CERRI</name>
<keyword evidence="3" id="KW-0539">Nucleus</keyword>
<dbReference type="Proteomes" id="UP000825935">
    <property type="component" value="Chromosome 37"/>
</dbReference>